<proteinExistence type="predicted"/>
<accession>A0ABR7GMA9</accession>
<dbReference type="RefSeq" id="WP_186969692.1">
    <property type="nucleotide sequence ID" value="NZ_JACOPK010000004.1"/>
</dbReference>
<dbReference type="InterPro" id="IPR001119">
    <property type="entry name" value="SLH_dom"/>
</dbReference>
<keyword evidence="1" id="KW-0677">Repeat</keyword>
<dbReference type="EMBL" id="JACOPK010000004">
    <property type="protein sequence ID" value="MBC5695433.1"/>
    <property type="molecule type" value="Genomic_DNA"/>
</dbReference>
<name>A0ABR7GMA9_9FIRM</name>
<evidence type="ECO:0000259" key="3">
    <source>
        <dbReference type="PROSITE" id="PS51272"/>
    </source>
</evidence>
<dbReference type="Proteomes" id="UP000641741">
    <property type="component" value="Unassembled WGS sequence"/>
</dbReference>
<gene>
    <name evidence="4" type="ORF">H8S02_05660</name>
</gene>
<evidence type="ECO:0000313" key="5">
    <source>
        <dbReference type="Proteomes" id="UP000641741"/>
    </source>
</evidence>
<protein>
    <recommendedName>
        <fullName evidence="3">SLH domain-containing protein</fullName>
    </recommendedName>
</protein>
<evidence type="ECO:0000256" key="2">
    <source>
        <dbReference type="SAM" id="SignalP"/>
    </source>
</evidence>
<reference evidence="4 5" key="1">
    <citation type="submission" date="2020-08" db="EMBL/GenBank/DDBJ databases">
        <title>Genome public.</title>
        <authorList>
            <person name="Liu C."/>
            <person name="Sun Q."/>
        </authorList>
    </citation>
    <scope>NUCLEOTIDE SEQUENCE [LARGE SCALE GENOMIC DNA]</scope>
    <source>
        <strain evidence="4 5">M2</strain>
    </source>
</reference>
<feature type="chain" id="PRO_5047484558" description="SLH domain-containing protein" evidence="2">
    <location>
        <begin position="25"/>
        <end position="460"/>
    </location>
</feature>
<evidence type="ECO:0000256" key="1">
    <source>
        <dbReference type="ARBA" id="ARBA00022737"/>
    </source>
</evidence>
<feature type="signal peptide" evidence="2">
    <location>
        <begin position="1"/>
        <end position="24"/>
    </location>
</feature>
<keyword evidence="5" id="KW-1185">Reference proteome</keyword>
<feature type="domain" description="SLH" evidence="3">
    <location>
        <begin position="11"/>
        <end position="82"/>
    </location>
</feature>
<dbReference type="PROSITE" id="PS51272">
    <property type="entry name" value="SLH"/>
    <property type="match status" value="1"/>
</dbReference>
<sequence length="460" mass="48984">MKRCFKLGAMAVACAAGVMVSAGAANFTSSADRLHEVGLFQGTGTTASGAPQYDLDRAPTRAEAAVMLVRLLGKEADAKALTYTAPFTDLEGWEAPYVQYLYDNKLTTGATATTFEPKAKCSAQMYTTFLLRSLGYSDTQNGDFTYTGALDFAADNVGLIDESFCDTNNFLRDNVAAMSLEALATPVKATDITLLDKLIADGAIDQSKAAPLSSFIDLAESYNKAVSTPITRAEQDVTARMTMKASDMEITADSVMNTKAYVDPDKLKDAQMEITGTTTTRVTGSEPVVSNIKACYTGGVYYMDMGDGVKVKMTLDLDELTAQLHSFGVSDADVLPLCYIKNIKQSGSDLTVTYDGSALNSTINEILTSYAGGLPEGSANTKVEFKDTAITMTVRNGQLAEVAVKGTVKITVEGETVSASMDVKSVVKATGSAVKISIPSDLSSYIDMVEYLKQIHPEGE</sequence>
<evidence type="ECO:0000313" key="4">
    <source>
        <dbReference type="EMBL" id="MBC5695433.1"/>
    </source>
</evidence>
<organism evidence="4 5">
    <name type="scientific">Agathobaculum hominis</name>
    <dbReference type="NCBI Taxonomy" id="2763014"/>
    <lineage>
        <taxon>Bacteria</taxon>
        <taxon>Bacillati</taxon>
        <taxon>Bacillota</taxon>
        <taxon>Clostridia</taxon>
        <taxon>Eubacteriales</taxon>
        <taxon>Butyricicoccaceae</taxon>
        <taxon>Agathobaculum</taxon>
    </lineage>
</organism>
<comment type="caution">
    <text evidence="4">The sequence shown here is derived from an EMBL/GenBank/DDBJ whole genome shotgun (WGS) entry which is preliminary data.</text>
</comment>
<keyword evidence="2" id="KW-0732">Signal</keyword>